<dbReference type="Proteomes" id="UP000276888">
    <property type="component" value="Chromosome"/>
</dbReference>
<gene>
    <name evidence="2" type="ORF">CVS47_02284</name>
</gene>
<proteinExistence type="predicted"/>
<dbReference type="AlphaFoldDB" id="A0A3Q9IZ98"/>
<reference evidence="2 3" key="1">
    <citation type="submission" date="2018-08" db="EMBL/GenBank/DDBJ databases">
        <title>Microbacterium lemovicicum sp. nov., a bacterium isolated from a natural uranium-rich soil.</title>
        <authorList>
            <person name="ORTET P."/>
        </authorList>
    </citation>
    <scope>NUCLEOTIDE SEQUENCE [LARGE SCALE GENOMIC DNA]</scope>
    <source>
        <strain evidence="2 3">Viu22</strain>
    </source>
</reference>
<organism evidence="2 3">
    <name type="scientific">Microbacterium lemovicicum</name>
    <dbReference type="NCBI Taxonomy" id="1072463"/>
    <lineage>
        <taxon>Bacteria</taxon>
        <taxon>Bacillati</taxon>
        <taxon>Actinomycetota</taxon>
        <taxon>Actinomycetes</taxon>
        <taxon>Micrococcales</taxon>
        <taxon>Microbacteriaceae</taxon>
        <taxon>Microbacterium</taxon>
    </lineage>
</organism>
<dbReference type="EMBL" id="CP031423">
    <property type="protein sequence ID" value="AZS37643.1"/>
    <property type="molecule type" value="Genomic_DNA"/>
</dbReference>
<evidence type="ECO:0000256" key="1">
    <source>
        <dbReference type="SAM" id="MobiDB-lite"/>
    </source>
</evidence>
<dbReference type="KEGG" id="mlv:CVS47_02284"/>
<feature type="region of interest" description="Disordered" evidence="1">
    <location>
        <begin position="20"/>
        <end position="42"/>
    </location>
</feature>
<evidence type="ECO:0000313" key="3">
    <source>
        <dbReference type="Proteomes" id="UP000276888"/>
    </source>
</evidence>
<accession>A0A3Q9IZ98</accession>
<keyword evidence="3" id="KW-1185">Reference proteome</keyword>
<sequence length="42" mass="4687">MTLRQVQLGFTRNPTPGCGVVRLSENRMPGSRSQSKKLCPVR</sequence>
<evidence type="ECO:0000313" key="2">
    <source>
        <dbReference type="EMBL" id="AZS37643.1"/>
    </source>
</evidence>
<protein>
    <submittedName>
        <fullName evidence="2">Uncharacterized protein</fullName>
    </submittedName>
</protein>
<name>A0A3Q9IZ98_9MICO</name>